<feature type="binding site" evidence="4">
    <location>
        <begin position="154"/>
        <end position="158"/>
    </location>
    <ligand>
        <name>S-adenosyl-L-methionine</name>
        <dbReference type="ChEBI" id="CHEBI:59789"/>
    </ligand>
</feature>
<dbReference type="GO" id="GO:0003676">
    <property type="term" value="F:nucleic acid binding"/>
    <property type="evidence" value="ECO:0007669"/>
    <property type="project" value="InterPro"/>
</dbReference>
<dbReference type="Gene3D" id="1.10.8.10">
    <property type="entry name" value="DNA helicase RuvA subunit, C-terminal domain"/>
    <property type="match status" value="1"/>
</dbReference>
<keyword evidence="3 4" id="KW-0949">S-adenosyl-L-methionine</keyword>
<reference evidence="7 8" key="1">
    <citation type="journal article" date="2018" name="Genome Announc.">
        <title>Draft Genome Sequence of "Candidatus Phycosocius bacilliformis," an Alphaproteobacterial Ectosymbiont of the Hydrocarbon-Producing Green Alga Botryococcus braunii.</title>
        <authorList>
            <person name="Tanabe Y."/>
            <person name="Yamaguchi H."/>
            <person name="Watanabe M.M."/>
        </authorList>
    </citation>
    <scope>NUCLEOTIDE SEQUENCE [LARGE SCALE GENOMIC DNA]</scope>
    <source>
        <strain evidence="7 8">BOTRYCO-2</strain>
    </source>
</reference>
<feature type="binding site" evidence="4">
    <location>
        <position position="177"/>
    </location>
    <ligand>
        <name>S-adenosyl-L-methionine</name>
        <dbReference type="ChEBI" id="CHEBI:59789"/>
    </ligand>
</feature>
<feature type="binding site" evidence="4">
    <location>
        <begin position="220"/>
        <end position="223"/>
    </location>
    <ligand>
        <name>substrate</name>
    </ligand>
</feature>
<organism evidence="7 8">
    <name type="scientific">Candidatus Phycosocius bacilliformis</name>
    <dbReference type="NCBI Taxonomy" id="1445552"/>
    <lineage>
        <taxon>Bacteria</taxon>
        <taxon>Pseudomonadati</taxon>
        <taxon>Pseudomonadota</taxon>
        <taxon>Alphaproteobacteria</taxon>
        <taxon>Caulobacterales</taxon>
        <taxon>Caulobacterales incertae sedis</taxon>
        <taxon>Candidatus Phycosocius</taxon>
    </lineage>
</organism>
<dbReference type="Pfam" id="PF13847">
    <property type="entry name" value="Methyltransf_31"/>
    <property type="match status" value="1"/>
</dbReference>
<dbReference type="Gene3D" id="3.40.50.150">
    <property type="entry name" value="Vaccinia Virus protein VP39"/>
    <property type="match status" value="1"/>
</dbReference>
<proteinExistence type="inferred from homology"/>
<evidence type="ECO:0000256" key="4">
    <source>
        <dbReference type="HAMAP-Rule" id="MF_02126"/>
    </source>
</evidence>
<feature type="binding site" evidence="4">
    <location>
        <position position="220"/>
    </location>
    <ligand>
        <name>S-adenosyl-L-methionine</name>
        <dbReference type="ChEBI" id="CHEBI:59789"/>
    </ligand>
</feature>
<dbReference type="InterPro" id="IPR040758">
    <property type="entry name" value="PrmC_N"/>
</dbReference>
<evidence type="ECO:0000313" key="7">
    <source>
        <dbReference type="EMBL" id="GBF57547.1"/>
    </source>
</evidence>
<dbReference type="SUPFAM" id="SSF53335">
    <property type="entry name" value="S-adenosyl-L-methionine-dependent methyltransferases"/>
    <property type="match status" value="1"/>
</dbReference>
<dbReference type="Pfam" id="PF17827">
    <property type="entry name" value="PrmC_N"/>
    <property type="match status" value="1"/>
</dbReference>
<evidence type="ECO:0000256" key="1">
    <source>
        <dbReference type="ARBA" id="ARBA00022603"/>
    </source>
</evidence>
<keyword evidence="2 4" id="KW-0808">Transferase</keyword>
<dbReference type="InterPro" id="IPR019874">
    <property type="entry name" value="RF_methyltr_PrmC"/>
</dbReference>
<dbReference type="InterPro" id="IPR002052">
    <property type="entry name" value="DNA_methylase_N6_adenine_CS"/>
</dbReference>
<dbReference type="AlphaFoldDB" id="A0A2P2E901"/>
<dbReference type="CDD" id="cd02440">
    <property type="entry name" value="AdoMet_MTases"/>
    <property type="match status" value="1"/>
</dbReference>
<dbReference type="InterPro" id="IPR050320">
    <property type="entry name" value="N5-glutamine_MTase"/>
</dbReference>
<dbReference type="Proteomes" id="UP000245086">
    <property type="component" value="Unassembled WGS sequence"/>
</dbReference>
<comment type="function">
    <text evidence="4">Methylates the class 1 translation termination release factors RF1/PrfA and RF2/PrfB on the glutamine residue of the universally conserved GGQ motif.</text>
</comment>
<comment type="caution">
    <text evidence="7">The sequence shown here is derived from an EMBL/GenBank/DDBJ whole genome shotgun (WGS) entry which is preliminary data.</text>
</comment>
<feature type="domain" description="Methyltransferase" evidence="5">
    <location>
        <begin position="149"/>
        <end position="230"/>
    </location>
</feature>
<comment type="catalytic activity">
    <reaction evidence="4">
        <text>L-glutaminyl-[peptide chain release factor] + S-adenosyl-L-methionine = N(5)-methyl-L-glutaminyl-[peptide chain release factor] + S-adenosyl-L-homocysteine + H(+)</text>
        <dbReference type="Rhea" id="RHEA:42896"/>
        <dbReference type="Rhea" id="RHEA-COMP:10271"/>
        <dbReference type="Rhea" id="RHEA-COMP:10272"/>
        <dbReference type="ChEBI" id="CHEBI:15378"/>
        <dbReference type="ChEBI" id="CHEBI:30011"/>
        <dbReference type="ChEBI" id="CHEBI:57856"/>
        <dbReference type="ChEBI" id="CHEBI:59789"/>
        <dbReference type="ChEBI" id="CHEBI:61891"/>
        <dbReference type="EC" id="2.1.1.297"/>
    </reaction>
</comment>
<dbReference type="InterPro" id="IPR029063">
    <property type="entry name" value="SAM-dependent_MTases_sf"/>
</dbReference>
<evidence type="ECO:0000259" key="6">
    <source>
        <dbReference type="Pfam" id="PF17827"/>
    </source>
</evidence>
<evidence type="ECO:0000256" key="2">
    <source>
        <dbReference type="ARBA" id="ARBA00022679"/>
    </source>
</evidence>
<dbReference type="InterPro" id="IPR025714">
    <property type="entry name" value="Methyltranfer_dom"/>
</dbReference>
<feature type="binding site" evidence="4">
    <location>
        <position position="206"/>
    </location>
    <ligand>
        <name>S-adenosyl-L-methionine</name>
        <dbReference type="ChEBI" id="CHEBI:59789"/>
    </ligand>
</feature>
<dbReference type="PROSITE" id="PS00092">
    <property type="entry name" value="N6_MTASE"/>
    <property type="match status" value="1"/>
</dbReference>
<keyword evidence="1 4" id="KW-0489">Methyltransferase</keyword>
<evidence type="ECO:0000256" key="3">
    <source>
        <dbReference type="ARBA" id="ARBA00022691"/>
    </source>
</evidence>
<sequence length="315" mass="34550">MPLDFWVCRTALRPNALADMSPLSAYVAPMTDTPLTLVKAWTAARKRLEAAGIDTPVIDARILLLAAAEIDRAVLIGDPHRVLSPEAQARFDAYVARREAREPAAHIVGKKGFWTLDLISDRRGLVPRPETEVIVDIILKAHAVDVPNRILDLGVGSGAILLALLAERPSWTGVGVDQSEEALELARENAALHGLSARLDLRQGDWHHGIDERFDIVVSNPPYIPSDVIETLQEEVRLHDPRLALDGGSDGLDPYRTLFEALPGLLKPEGLFAFEFGIDQANVIMAMAQAVPELTNLRVIKDLSNIDRVIMGTRL</sequence>
<evidence type="ECO:0000259" key="5">
    <source>
        <dbReference type="Pfam" id="PF13847"/>
    </source>
</evidence>
<dbReference type="InterPro" id="IPR004556">
    <property type="entry name" value="HemK-like"/>
</dbReference>
<name>A0A2P2E901_9PROT</name>
<accession>A0A2P2E901</accession>
<dbReference type="NCBIfam" id="TIGR00536">
    <property type="entry name" value="hemK_fam"/>
    <property type="match status" value="1"/>
</dbReference>
<dbReference type="GO" id="GO:0032259">
    <property type="term" value="P:methylation"/>
    <property type="evidence" value="ECO:0007669"/>
    <property type="project" value="UniProtKB-KW"/>
</dbReference>
<dbReference type="EMBL" id="BFBR01000003">
    <property type="protein sequence ID" value="GBF57547.1"/>
    <property type="molecule type" value="Genomic_DNA"/>
</dbReference>
<dbReference type="HAMAP" id="MF_02126">
    <property type="entry name" value="RF_methyltr_PrmC"/>
    <property type="match status" value="1"/>
</dbReference>
<comment type="similarity">
    <text evidence="4">Belongs to the protein N5-glutamine methyltransferase family. PrmC subfamily.</text>
</comment>
<evidence type="ECO:0000313" key="8">
    <source>
        <dbReference type="Proteomes" id="UP000245086"/>
    </source>
</evidence>
<feature type="domain" description="Release factor glutamine methyltransferase N-terminal" evidence="6">
    <location>
        <begin position="40"/>
        <end position="109"/>
    </location>
</feature>
<dbReference type="EC" id="2.1.1.297" evidence="4"/>
<dbReference type="GO" id="GO:0102559">
    <property type="term" value="F:peptide chain release factor N(5)-glutamine methyltransferase activity"/>
    <property type="evidence" value="ECO:0007669"/>
    <property type="project" value="UniProtKB-EC"/>
</dbReference>
<gene>
    <name evidence="4 7" type="primary">prmC</name>
    <name evidence="7" type="ORF">PbB2_01214</name>
</gene>
<protein>
    <recommendedName>
        <fullName evidence="4">Release factor glutamine methyltransferase</fullName>
        <shortName evidence="4">RF MTase</shortName>
        <ecNumber evidence="4">2.1.1.297</ecNumber>
    </recommendedName>
    <alternativeName>
        <fullName evidence="4">N5-glutamine methyltransferase PrmC</fullName>
    </alternativeName>
    <alternativeName>
        <fullName evidence="4">Protein-(glutamine-N5) MTase PrmC</fullName>
    </alternativeName>
    <alternativeName>
        <fullName evidence="4">Protein-glutamine N-methyltransferase PrmC</fullName>
    </alternativeName>
</protein>
<dbReference type="NCBIfam" id="TIGR03534">
    <property type="entry name" value="RF_mod_PrmC"/>
    <property type="match status" value="1"/>
</dbReference>
<keyword evidence="8" id="KW-1185">Reference proteome</keyword>
<dbReference type="PANTHER" id="PTHR18895:SF74">
    <property type="entry name" value="MTRF1L RELEASE FACTOR GLUTAMINE METHYLTRANSFERASE"/>
    <property type="match status" value="1"/>
</dbReference>
<dbReference type="PANTHER" id="PTHR18895">
    <property type="entry name" value="HEMK METHYLTRANSFERASE"/>
    <property type="match status" value="1"/>
</dbReference>